<keyword evidence="1 2" id="KW-0238">DNA-binding</keyword>
<dbReference type="PANTHER" id="PTHR43479:SF11">
    <property type="entry name" value="ACREF_ENVCD OPERON REPRESSOR-RELATED"/>
    <property type="match status" value="1"/>
</dbReference>
<evidence type="ECO:0000313" key="5">
    <source>
        <dbReference type="Proteomes" id="UP001239085"/>
    </source>
</evidence>
<dbReference type="Proteomes" id="UP001239085">
    <property type="component" value="Unassembled WGS sequence"/>
</dbReference>
<name>A0ABU0PAE3_9MICO</name>
<dbReference type="EMBL" id="JAUSXK010000001">
    <property type="protein sequence ID" value="MDQ0643897.1"/>
    <property type="molecule type" value="Genomic_DNA"/>
</dbReference>
<dbReference type="PROSITE" id="PS50977">
    <property type="entry name" value="HTH_TETR_2"/>
    <property type="match status" value="1"/>
</dbReference>
<dbReference type="Gene3D" id="1.10.357.10">
    <property type="entry name" value="Tetracycline Repressor, domain 2"/>
    <property type="match status" value="1"/>
</dbReference>
<feature type="DNA-binding region" description="H-T-H motif" evidence="2">
    <location>
        <begin position="47"/>
        <end position="66"/>
    </location>
</feature>
<keyword evidence="5" id="KW-1185">Reference proteome</keyword>
<evidence type="ECO:0000259" key="3">
    <source>
        <dbReference type="PROSITE" id="PS50977"/>
    </source>
</evidence>
<proteinExistence type="predicted"/>
<dbReference type="PANTHER" id="PTHR43479">
    <property type="entry name" value="ACREF/ENVCD OPERON REPRESSOR-RELATED"/>
    <property type="match status" value="1"/>
</dbReference>
<evidence type="ECO:0000256" key="1">
    <source>
        <dbReference type="ARBA" id="ARBA00023125"/>
    </source>
</evidence>
<dbReference type="InterPro" id="IPR050624">
    <property type="entry name" value="HTH-type_Tx_Regulator"/>
</dbReference>
<dbReference type="RefSeq" id="WP_307361071.1">
    <property type="nucleotide sequence ID" value="NZ_JAUSXK010000001.1"/>
</dbReference>
<dbReference type="SUPFAM" id="SSF46689">
    <property type="entry name" value="Homeodomain-like"/>
    <property type="match status" value="1"/>
</dbReference>
<feature type="domain" description="HTH tetR-type" evidence="3">
    <location>
        <begin position="26"/>
        <end position="84"/>
    </location>
</feature>
<dbReference type="InterPro" id="IPR039532">
    <property type="entry name" value="TetR_C_Firmicutes"/>
</dbReference>
<accession>A0ABU0PAE3</accession>
<reference evidence="4 5" key="1">
    <citation type="submission" date="2023-07" db="EMBL/GenBank/DDBJ databases">
        <title>Comparative genomics of wheat-associated soil bacteria to identify genetic determinants of phenazine resistance.</title>
        <authorList>
            <person name="Mouncey N."/>
        </authorList>
    </citation>
    <scope>NUCLEOTIDE SEQUENCE [LARGE SCALE GENOMIC DNA]</scope>
    <source>
        <strain evidence="4 5">W2I7</strain>
    </source>
</reference>
<evidence type="ECO:0000256" key="2">
    <source>
        <dbReference type="PROSITE-ProRule" id="PRU00335"/>
    </source>
</evidence>
<dbReference type="InterPro" id="IPR009057">
    <property type="entry name" value="Homeodomain-like_sf"/>
</dbReference>
<gene>
    <name evidence="4" type="ORF">QFZ46_002057</name>
</gene>
<evidence type="ECO:0000313" key="4">
    <source>
        <dbReference type="EMBL" id="MDQ0643897.1"/>
    </source>
</evidence>
<organism evidence="4 5">
    <name type="scientific">Microbacterium murale</name>
    <dbReference type="NCBI Taxonomy" id="1081040"/>
    <lineage>
        <taxon>Bacteria</taxon>
        <taxon>Bacillati</taxon>
        <taxon>Actinomycetota</taxon>
        <taxon>Actinomycetes</taxon>
        <taxon>Micrococcales</taxon>
        <taxon>Microbacteriaceae</taxon>
        <taxon>Microbacterium</taxon>
    </lineage>
</organism>
<dbReference type="InterPro" id="IPR001647">
    <property type="entry name" value="HTH_TetR"/>
</dbReference>
<sequence length="222" mass="24199">MTREDATADLASVRDAIRASTDRRPAATRSRLYEAVRTLATTDAEITVKSVAEAAGISRATFYTHFSGIDDLALHLQELTFHEISQHTSAASSRVDTSLMEQSQRALIAHYGTYRSLYARVFTIATPRGAESRVVEIMRTEILAHIVEGTRPPADLDPTIAATYIAHAAVGLIVDWVLGDVTATQDELAHHLTQLMPAWMHISVPSVPAGDPDGQRPEGENK</sequence>
<dbReference type="Pfam" id="PF00440">
    <property type="entry name" value="TetR_N"/>
    <property type="match status" value="1"/>
</dbReference>
<comment type="caution">
    <text evidence="4">The sequence shown here is derived from an EMBL/GenBank/DDBJ whole genome shotgun (WGS) entry which is preliminary data.</text>
</comment>
<dbReference type="Pfam" id="PF14278">
    <property type="entry name" value="TetR_C_8"/>
    <property type="match status" value="1"/>
</dbReference>
<protein>
    <submittedName>
        <fullName evidence="4">AcrR family transcriptional regulator</fullName>
    </submittedName>
</protein>